<organism evidence="1 2">
    <name type="scientific">Ureibacillus yapensis</name>
    <dbReference type="NCBI Taxonomy" id="2304605"/>
    <lineage>
        <taxon>Bacteria</taxon>
        <taxon>Bacillati</taxon>
        <taxon>Bacillota</taxon>
        <taxon>Bacilli</taxon>
        <taxon>Bacillales</taxon>
        <taxon>Caryophanaceae</taxon>
        <taxon>Ureibacillus</taxon>
    </lineage>
</organism>
<dbReference type="EMBL" id="QWEI01000009">
    <property type="protein sequence ID" value="RHW34084.1"/>
    <property type="molecule type" value="Genomic_DNA"/>
</dbReference>
<evidence type="ECO:0000313" key="1">
    <source>
        <dbReference type="EMBL" id="RHW34084.1"/>
    </source>
</evidence>
<protein>
    <submittedName>
        <fullName evidence="1">Uncharacterized protein</fullName>
    </submittedName>
</protein>
<sequence length="82" mass="9314">MVLVMNYTNEGVKIKGDEYLAEKLPEDFDVKEIDLTGKRIDAHSLAIAYNDAESEGVDAIKFYFALKEKFIEQQELAKARNA</sequence>
<dbReference type="AlphaFoldDB" id="A0A396S861"/>
<dbReference type="Proteomes" id="UP000265692">
    <property type="component" value="Unassembled WGS sequence"/>
</dbReference>
<gene>
    <name evidence="1" type="ORF">D1B33_14920</name>
</gene>
<evidence type="ECO:0000313" key="2">
    <source>
        <dbReference type="Proteomes" id="UP000265692"/>
    </source>
</evidence>
<name>A0A396S861_9BACL</name>
<proteinExistence type="predicted"/>
<accession>A0A396S861</accession>
<reference evidence="1 2" key="1">
    <citation type="submission" date="2018-08" db="EMBL/GenBank/DDBJ databases">
        <title>Lysinibacillus sp. YLB-03 draft genome sequence.</title>
        <authorList>
            <person name="Yu L."/>
        </authorList>
    </citation>
    <scope>NUCLEOTIDE SEQUENCE [LARGE SCALE GENOMIC DNA]</scope>
    <source>
        <strain evidence="1 2">YLB-03</strain>
    </source>
</reference>
<comment type="caution">
    <text evidence="1">The sequence shown here is derived from an EMBL/GenBank/DDBJ whole genome shotgun (WGS) entry which is preliminary data.</text>
</comment>
<keyword evidence="2" id="KW-1185">Reference proteome</keyword>